<gene>
    <name evidence="2" type="ORF">BFJ69_g8480</name>
</gene>
<reference evidence="2 3" key="1">
    <citation type="journal article" date="2018" name="Sci. Rep.">
        <title>Characterisation of pathogen-specific regions and novel effector candidates in Fusarium oxysporum f. sp. cepae.</title>
        <authorList>
            <person name="Armitage A.D."/>
            <person name="Taylor A."/>
            <person name="Sobczyk M.K."/>
            <person name="Baxter L."/>
            <person name="Greenfield B.P."/>
            <person name="Bates H.J."/>
            <person name="Wilson F."/>
            <person name="Jackson A.C."/>
            <person name="Ott S."/>
            <person name="Harrison R.J."/>
            <person name="Clarkson J.P."/>
        </authorList>
    </citation>
    <scope>NUCLEOTIDE SEQUENCE [LARGE SCALE GENOMIC DNA]</scope>
    <source>
        <strain evidence="2 3">Fo_A13</strain>
    </source>
</reference>
<dbReference type="EMBL" id="MRCX01000071">
    <property type="protein sequence ID" value="RKK74568.1"/>
    <property type="molecule type" value="Genomic_DNA"/>
</dbReference>
<dbReference type="AlphaFoldDB" id="A0A420N2S7"/>
<name>A0A420N2S7_FUSOX</name>
<dbReference type="VEuPathDB" id="FungiDB:FOC4_g10005759"/>
<feature type="compositionally biased region" description="Basic and acidic residues" evidence="1">
    <location>
        <begin position="1"/>
        <end position="31"/>
    </location>
</feature>
<dbReference type="Proteomes" id="UP000285084">
    <property type="component" value="Unassembled WGS sequence"/>
</dbReference>
<dbReference type="VEuPathDB" id="FungiDB:HZS61_010729"/>
<dbReference type="VEuPathDB" id="FungiDB:FOMG_09718"/>
<evidence type="ECO:0000313" key="2">
    <source>
        <dbReference type="EMBL" id="RKK74568.1"/>
    </source>
</evidence>
<protein>
    <submittedName>
        <fullName evidence="2">Uncharacterized protein</fullName>
    </submittedName>
</protein>
<feature type="region of interest" description="Disordered" evidence="1">
    <location>
        <begin position="1"/>
        <end position="42"/>
    </location>
</feature>
<dbReference type="VEuPathDB" id="FungiDB:FOC1_g10004317"/>
<sequence length="677" mass="76850">MKRPAGDHDNSLEDIRNDSEKRPRMEQDQIGRHQAYPFGPEHRPFVLPDGNGVAGPSPITPPVQHCDLYNNPNDAAHGMDVPMSKTINNLRNHLPLSPATSRSSTPVSEDVFSITHSNLDSPPRSPNSDPGEDYLPSRLRNSFADCTLQSPRPISSQTCSESPPCFLSPEYYQDPRFFEPTLTSVFADKSTFLSHMDIRFASMASDIEPRDAPAGFEQQRLAMENSFLPDPQERALSWIMSHYTTDMSSHGPLERFPGYYTEEDYPEIEITWEDTSCSYIDCDPILPEVGIKKSSKSQTMYTAMEIDPYGFGMSSFNIARLPEWVRAKIMSFCTEPKDLITLIKSSPVFLQPFCRNRRAIVSQVIKGMRFRFGGDMPHSCLMAARLRNMESKGAEGSPEVLKATAKRTIKSILRLPPKGALLHPLYSLRLLMFISDTLDKAETVMTSYAHQAWTNKTGAKKLGPSHTAGNLVLSQTERKRFMDAICLYDAYCIAFFSENAISSPDDTTLRQSFLEDDGVPGEIVKRFYSITLYLHHFYHYWISSAIMKRHHDISAKREDLSLFLPSARHIHQLINHFVCSGPSVFRMLQDMGAPRRYDFILKLLDRCETDAEYLQKITSTHGRGDKRIWAYREMADLNQQAVQTAQYFWDPVLVGSMKIACHRWPTAGLQLRSRPDA</sequence>
<dbReference type="VEuPathDB" id="FungiDB:FOZG_15595"/>
<dbReference type="VEuPathDB" id="FungiDB:FOIG_10420"/>
<organism evidence="2 3">
    <name type="scientific">Fusarium oxysporum</name>
    <name type="common">Fusarium vascular wilt</name>
    <dbReference type="NCBI Taxonomy" id="5507"/>
    <lineage>
        <taxon>Eukaryota</taxon>
        <taxon>Fungi</taxon>
        <taxon>Dikarya</taxon>
        <taxon>Ascomycota</taxon>
        <taxon>Pezizomycotina</taxon>
        <taxon>Sordariomycetes</taxon>
        <taxon>Hypocreomycetidae</taxon>
        <taxon>Hypocreales</taxon>
        <taxon>Nectriaceae</taxon>
        <taxon>Fusarium</taxon>
        <taxon>Fusarium oxysporum species complex</taxon>
    </lineage>
</organism>
<feature type="region of interest" description="Disordered" evidence="1">
    <location>
        <begin position="114"/>
        <end position="138"/>
    </location>
</feature>
<comment type="caution">
    <text evidence="2">The sequence shown here is derived from an EMBL/GenBank/DDBJ whole genome shotgun (WGS) entry which is preliminary data.</text>
</comment>
<dbReference type="VEuPathDB" id="FungiDB:FOXG_21101"/>
<proteinExistence type="predicted"/>
<evidence type="ECO:0000313" key="3">
    <source>
        <dbReference type="Proteomes" id="UP000285084"/>
    </source>
</evidence>
<accession>A0A420N2S7</accession>
<evidence type="ECO:0000256" key="1">
    <source>
        <dbReference type="SAM" id="MobiDB-lite"/>
    </source>
</evidence>